<dbReference type="OrthoDB" id="9809084at2"/>
<dbReference type="PIRSF" id="PIRSF005917">
    <property type="entry name" value="MTase_YraL"/>
    <property type="match status" value="1"/>
</dbReference>
<dbReference type="PANTHER" id="PTHR46111:SF1">
    <property type="entry name" value="RIBOSOMAL RNA SMALL SUBUNIT METHYLTRANSFERASE I"/>
    <property type="match status" value="1"/>
</dbReference>
<dbReference type="InterPro" id="IPR000878">
    <property type="entry name" value="4pyrrol_Mease"/>
</dbReference>
<evidence type="ECO:0000313" key="9">
    <source>
        <dbReference type="Proteomes" id="UP000326944"/>
    </source>
</evidence>
<dbReference type="HAMAP" id="MF_01877">
    <property type="entry name" value="16SrRNA_methyltr_I"/>
    <property type="match status" value="1"/>
</dbReference>
<dbReference type="InterPro" id="IPR014776">
    <property type="entry name" value="4pyrrole_Mease_sub2"/>
</dbReference>
<dbReference type="GO" id="GO:0070677">
    <property type="term" value="F:rRNA (cytosine-2'-O-)-methyltransferase activity"/>
    <property type="evidence" value="ECO:0007669"/>
    <property type="project" value="UniProtKB-UniRule"/>
</dbReference>
<dbReference type="InterPro" id="IPR014777">
    <property type="entry name" value="4pyrrole_Mease_sub1"/>
</dbReference>
<dbReference type="InterPro" id="IPR035996">
    <property type="entry name" value="4pyrrol_Methylase_sf"/>
</dbReference>
<evidence type="ECO:0000313" key="8">
    <source>
        <dbReference type="EMBL" id="QFR50239.1"/>
    </source>
</evidence>
<sequence length="271" mass="30435">MLTLVPTPIGNISDISLRAIEALSNAQTLLCEDTRVTKKLIHILKERYNTVFRENQEFISLHSHNEKSFVEKLEKSFFEQNVVYVSDAGMAGVSDPGQLLVRYCIDNDIEYDVLPGANAVLTAFVASGFIETKMLFWGFLPHKGKDRSLSLEGALNSGYTTVLYESPHRLEKLLNELADADSQREIFLAKELTKKYQRYINGNATECLKKLDGNFKGEWVVVIKASEAQNASAISQKDILALDIPKKQQAKLISKITGENTKACYQRLLEV</sequence>
<evidence type="ECO:0000256" key="1">
    <source>
        <dbReference type="ARBA" id="ARBA00022490"/>
    </source>
</evidence>
<dbReference type="PANTHER" id="PTHR46111">
    <property type="entry name" value="RIBOSOMAL RNA SMALL SUBUNIT METHYLTRANSFERASE I"/>
    <property type="match status" value="1"/>
</dbReference>
<accession>A0A5P8P3H0</accession>
<dbReference type="AlphaFoldDB" id="A0A5P8P3H0"/>
<evidence type="ECO:0000256" key="2">
    <source>
        <dbReference type="ARBA" id="ARBA00022552"/>
    </source>
</evidence>
<evidence type="ECO:0000256" key="3">
    <source>
        <dbReference type="ARBA" id="ARBA00022603"/>
    </source>
</evidence>
<evidence type="ECO:0000256" key="5">
    <source>
        <dbReference type="ARBA" id="ARBA00022691"/>
    </source>
</evidence>
<dbReference type="GO" id="GO:0005737">
    <property type="term" value="C:cytoplasm"/>
    <property type="evidence" value="ECO:0007669"/>
    <property type="project" value="UniProtKB-SubCell"/>
</dbReference>
<evidence type="ECO:0000259" key="7">
    <source>
        <dbReference type="Pfam" id="PF00590"/>
    </source>
</evidence>
<dbReference type="InterPro" id="IPR008189">
    <property type="entry name" value="rRNA_ssu_MeTfrase_I"/>
</dbReference>
<dbReference type="EC" id="2.1.1.198" evidence="6"/>
<dbReference type="CDD" id="cd11648">
    <property type="entry name" value="RsmI"/>
    <property type="match status" value="1"/>
</dbReference>
<dbReference type="Gene3D" id="3.30.950.10">
    <property type="entry name" value="Methyltransferase, Cobalt-precorrin-4 Transmethylase, Domain 2"/>
    <property type="match status" value="1"/>
</dbReference>
<evidence type="ECO:0000256" key="4">
    <source>
        <dbReference type="ARBA" id="ARBA00022679"/>
    </source>
</evidence>
<feature type="domain" description="Tetrapyrrole methylase" evidence="7">
    <location>
        <begin position="1"/>
        <end position="206"/>
    </location>
</feature>
<keyword evidence="3 6" id="KW-0489">Methyltransferase</keyword>
<comment type="catalytic activity">
    <reaction evidence="6">
        <text>cytidine(1402) in 16S rRNA + S-adenosyl-L-methionine = 2'-O-methylcytidine(1402) in 16S rRNA + S-adenosyl-L-homocysteine + H(+)</text>
        <dbReference type="Rhea" id="RHEA:42924"/>
        <dbReference type="Rhea" id="RHEA-COMP:10285"/>
        <dbReference type="Rhea" id="RHEA-COMP:10286"/>
        <dbReference type="ChEBI" id="CHEBI:15378"/>
        <dbReference type="ChEBI" id="CHEBI:57856"/>
        <dbReference type="ChEBI" id="CHEBI:59789"/>
        <dbReference type="ChEBI" id="CHEBI:74495"/>
        <dbReference type="ChEBI" id="CHEBI:82748"/>
        <dbReference type="EC" id="2.1.1.198"/>
    </reaction>
</comment>
<keyword evidence="4 6" id="KW-0808">Transferase</keyword>
<comment type="function">
    <text evidence="6">Catalyzes the 2'-O-methylation of the ribose of cytidine 1402 (C1402) in 16S rRNA.</text>
</comment>
<dbReference type="Gene3D" id="3.40.1010.10">
    <property type="entry name" value="Cobalt-precorrin-4 Transmethylase, Domain 1"/>
    <property type="match status" value="1"/>
</dbReference>
<keyword evidence="2 6" id="KW-0698">rRNA processing</keyword>
<gene>
    <name evidence="6 8" type="primary">rsmI</name>
    <name evidence="8" type="ORF">FJR48_11065</name>
</gene>
<dbReference type="KEGG" id="sulg:FJR48_11065"/>
<keyword evidence="1 6" id="KW-0963">Cytoplasm</keyword>
<dbReference type="Proteomes" id="UP000326944">
    <property type="component" value="Chromosome"/>
</dbReference>
<dbReference type="NCBIfam" id="TIGR00096">
    <property type="entry name" value="16S rRNA (cytidine(1402)-2'-O)-methyltransferase"/>
    <property type="match status" value="1"/>
</dbReference>
<dbReference type="EMBL" id="CP043617">
    <property type="protein sequence ID" value="QFR50239.1"/>
    <property type="molecule type" value="Genomic_DNA"/>
</dbReference>
<comment type="similarity">
    <text evidence="6">Belongs to the methyltransferase superfamily. RsmI family.</text>
</comment>
<proteinExistence type="inferred from homology"/>
<keyword evidence="5 6" id="KW-0949">S-adenosyl-L-methionine</keyword>
<organism evidence="8 9">
    <name type="scientific">Sulfurimonas lithotrophica</name>
    <dbReference type="NCBI Taxonomy" id="2590022"/>
    <lineage>
        <taxon>Bacteria</taxon>
        <taxon>Pseudomonadati</taxon>
        <taxon>Campylobacterota</taxon>
        <taxon>Epsilonproteobacteria</taxon>
        <taxon>Campylobacterales</taxon>
        <taxon>Sulfurimonadaceae</taxon>
        <taxon>Sulfurimonas</taxon>
    </lineage>
</organism>
<reference evidence="8 9" key="1">
    <citation type="submission" date="2019-09" db="EMBL/GenBank/DDBJ databases">
        <title>Sulfurimonas gotlandica sp. nov., a chemoautotrophic and psychrotolerant epsilonproteobacterium isolated from a pelagic redoxcline, and an emended description of the genus Sulfurimonas.</title>
        <authorList>
            <person name="Wang S."/>
            <person name="Jiang L."/>
            <person name="Shao S."/>
        </authorList>
    </citation>
    <scope>NUCLEOTIDE SEQUENCE [LARGE SCALE GENOMIC DNA]</scope>
    <source>
        <strain evidence="8 9">GYSZ_1</strain>
    </source>
</reference>
<name>A0A5P8P3H0_9BACT</name>
<evidence type="ECO:0000256" key="6">
    <source>
        <dbReference type="HAMAP-Rule" id="MF_01877"/>
    </source>
</evidence>
<comment type="subcellular location">
    <subcellularLocation>
        <location evidence="6">Cytoplasm</location>
    </subcellularLocation>
</comment>
<dbReference type="SUPFAM" id="SSF53790">
    <property type="entry name" value="Tetrapyrrole methylase"/>
    <property type="match status" value="1"/>
</dbReference>
<protein>
    <recommendedName>
        <fullName evidence="6">Ribosomal RNA small subunit methyltransferase I</fullName>
        <ecNumber evidence="6">2.1.1.198</ecNumber>
    </recommendedName>
    <alternativeName>
        <fullName evidence="6">16S rRNA 2'-O-ribose C1402 methyltransferase</fullName>
    </alternativeName>
    <alternativeName>
        <fullName evidence="6">rRNA (cytidine-2'-O-)-methyltransferase RsmI</fullName>
    </alternativeName>
</protein>
<dbReference type="Pfam" id="PF00590">
    <property type="entry name" value="TP_methylase"/>
    <property type="match status" value="1"/>
</dbReference>
<keyword evidence="9" id="KW-1185">Reference proteome</keyword>
<dbReference type="RefSeq" id="WP_152308187.1">
    <property type="nucleotide sequence ID" value="NZ_CP043617.1"/>
</dbReference>